<organism evidence="4 5">
    <name type="scientific">Anolis carolinensis</name>
    <name type="common">Green anole</name>
    <name type="synonym">American chameleon</name>
    <dbReference type="NCBI Taxonomy" id="28377"/>
    <lineage>
        <taxon>Eukaryota</taxon>
        <taxon>Metazoa</taxon>
        <taxon>Chordata</taxon>
        <taxon>Craniata</taxon>
        <taxon>Vertebrata</taxon>
        <taxon>Euteleostomi</taxon>
        <taxon>Lepidosauria</taxon>
        <taxon>Squamata</taxon>
        <taxon>Bifurcata</taxon>
        <taxon>Unidentata</taxon>
        <taxon>Episquamata</taxon>
        <taxon>Toxicofera</taxon>
        <taxon>Iguania</taxon>
        <taxon>Dactyloidae</taxon>
        <taxon>Anolis</taxon>
    </lineage>
</organism>
<comment type="similarity">
    <text evidence="1">Belongs to the themis family.</text>
</comment>
<evidence type="ECO:0000313" key="4">
    <source>
        <dbReference type="Ensembl" id="ENSACAP00000018945.2"/>
    </source>
</evidence>
<dbReference type="Pfam" id="PF12736">
    <property type="entry name" value="CABIT"/>
    <property type="match status" value="2"/>
</dbReference>
<dbReference type="GO" id="GO:0050864">
    <property type="term" value="P:regulation of B cell activation"/>
    <property type="evidence" value="ECO:0007669"/>
    <property type="project" value="Ensembl"/>
</dbReference>
<reference evidence="4" key="3">
    <citation type="submission" date="2025-09" db="UniProtKB">
        <authorList>
            <consortium name="Ensembl"/>
        </authorList>
    </citation>
    <scope>IDENTIFICATION</scope>
</reference>
<feature type="domain" description="CABIT" evidence="3">
    <location>
        <begin position="19"/>
        <end position="108"/>
    </location>
</feature>
<feature type="domain" description="CABIT" evidence="3">
    <location>
        <begin position="212"/>
        <end position="406"/>
    </location>
</feature>
<sequence>MASVVSFHHYICHLDLSSLPRVVKIYSGVYFQGSVYEVSGSECCLSTGDLIKIVDVQLQNITCKNVNDGHTFELPLNFKGLFEPSQDPPHRKPKKLFPSANSLSRASYKQKLYTLQEILQSEALWQKRLKCAEIGSSEFEIYPVYKVEAIMHYRNDVVKINSMLDVEVIDITEESQHIHFIKPLMLSQVLTMDKVLPVEAEVLGAPVSPPVFQSDWMSYLYKGCRIHIHNQASSWKILATSRKSKGHTGHFLISSNYKGRFRQCPRQFSSTSELVPALATTKKLQVVVTKDYESSDDDFPLLSIGDRLELQTLVRARSPSATDTLVCYRDNGDEDKELIHLPLFLEAGFVEDVRDKRKYTLAEAVEHLRLPCEVKLVSGDGAFDVLSTVSVLTLEAQIKEDFFTASLANEPGLTFEIPPKWLDISLFFTGRPVRATPPSNIPSVEELTESFYYDLLKQLPNNAAAPPRPPKRMNSTLEKRHQKTTEGKTAGETFKRQFSTSQNSRFLGPKSRSASHLPLINPNEYTIEYRPEKLQTPTIPCKPTAFHDDSDHDYEEINEEVKGIVHKMGRASIKH</sequence>
<dbReference type="GO" id="GO:0005737">
    <property type="term" value="C:cytoplasm"/>
    <property type="evidence" value="ECO:0000318"/>
    <property type="project" value="GO_Central"/>
</dbReference>
<proteinExistence type="inferred from homology"/>
<dbReference type="Proteomes" id="UP000001646">
    <property type="component" value="Unplaced"/>
</dbReference>
<dbReference type="AlphaFoldDB" id="H9GRQ6"/>
<dbReference type="PANTHER" id="PTHR15215:SF2">
    <property type="entry name" value="PROTEIN THEMIS2"/>
    <property type="match status" value="1"/>
</dbReference>
<feature type="compositionally biased region" description="Polar residues" evidence="2">
    <location>
        <begin position="496"/>
        <end position="505"/>
    </location>
</feature>
<gene>
    <name evidence="4" type="primary">THEMIS2</name>
</gene>
<reference evidence="4" key="1">
    <citation type="submission" date="2009-12" db="EMBL/GenBank/DDBJ databases">
        <title>The Genome Sequence of Anolis carolinensis (Green Anole Lizard).</title>
        <authorList>
            <consortium name="The Genome Sequencing Platform"/>
            <person name="Di Palma F."/>
            <person name="Alfoldi J."/>
            <person name="Heiman D."/>
            <person name="Young S."/>
            <person name="Grabherr M."/>
            <person name="Johnson J."/>
            <person name="Lander E.S."/>
            <person name="Lindblad-Toh K."/>
        </authorList>
    </citation>
    <scope>NUCLEOTIDE SEQUENCE [LARGE SCALE GENOMIC DNA]</scope>
    <source>
        <strain evidence="4">JBL SC #1</strain>
    </source>
</reference>
<dbReference type="OrthoDB" id="9030353at2759"/>
<name>H9GRQ6_ANOCA</name>
<dbReference type="PANTHER" id="PTHR15215">
    <property type="entry name" value="CABIT DOMAIN-CONTAINING PROTEIN"/>
    <property type="match status" value="1"/>
</dbReference>
<dbReference type="GO" id="GO:0050852">
    <property type="term" value="P:T cell receptor signaling pathway"/>
    <property type="evidence" value="ECO:0000318"/>
    <property type="project" value="GO_Central"/>
</dbReference>
<keyword evidence="5" id="KW-1185">Reference proteome</keyword>
<evidence type="ECO:0000256" key="1">
    <source>
        <dbReference type="ARBA" id="ARBA00006414"/>
    </source>
</evidence>
<dbReference type="KEGG" id="acs:100555889"/>
<evidence type="ECO:0000259" key="3">
    <source>
        <dbReference type="Pfam" id="PF12736"/>
    </source>
</evidence>
<dbReference type="InParanoid" id="H9GRQ6"/>
<dbReference type="eggNOG" id="ENOG502QSJR">
    <property type="taxonomic scope" value="Eukaryota"/>
</dbReference>
<evidence type="ECO:0000313" key="5">
    <source>
        <dbReference type="Proteomes" id="UP000001646"/>
    </source>
</evidence>
<dbReference type="InterPro" id="IPR039671">
    <property type="entry name" value="THEMIS"/>
</dbReference>
<reference evidence="4" key="2">
    <citation type="submission" date="2025-08" db="UniProtKB">
        <authorList>
            <consortium name="Ensembl"/>
        </authorList>
    </citation>
    <scope>IDENTIFICATION</scope>
</reference>
<dbReference type="GeneTree" id="ENSGT00530000063770"/>
<dbReference type="STRING" id="28377.ENSACAP00000018945"/>
<dbReference type="GeneID" id="100555889"/>
<dbReference type="Ensembl" id="ENSACAT00000023101.3">
    <property type="protein sequence ID" value="ENSACAP00000018945.2"/>
    <property type="gene ID" value="ENSACAG00000017664.4"/>
</dbReference>
<accession>H9GRQ6</accession>
<dbReference type="HOGENOM" id="CLU_022319_0_0_1"/>
<dbReference type="RefSeq" id="XP_062818538.1">
    <property type="nucleotide sequence ID" value="XM_062962468.1"/>
</dbReference>
<dbReference type="GO" id="GO:0005634">
    <property type="term" value="C:nucleus"/>
    <property type="evidence" value="ECO:0000318"/>
    <property type="project" value="GO_Central"/>
</dbReference>
<dbReference type="Bgee" id="ENSACAG00000017664">
    <property type="expression patterns" value="Expressed in adrenal gland and 5 other cell types or tissues"/>
</dbReference>
<feature type="compositionally biased region" description="Basic and acidic residues" evidence="2">
    <location>
        <begin position="477"/>
        <end position="486"/>
    </location>
</feature>
<feature type="region of interest" description="Disordered" evidence="2">
    <location>
        <begin position="461"/>
        <end position="517"/>
    </location>
</feature>
<protein>
    <submittedName>
        <fullName evidence="4">Thymocyte selection associated family member 2</fullName>
    </submittedName>
</protein>
<evidence type="ECO:0000256" key="2">
    <source>
        <dbReference type="SAM" id="MobiDB-lite"/>
    </source>
</evidence>
<dbReference type="InterPro" id="IPR025946">
    <property type="entry name" value="CABIT_dom"/>
</dbReference>